<keyword evidence="2 6" id="KW-0472">Membrane</keyword>
<dbReference type="PANTHER" id="PTHR38098:SF1">
    <property type="entry name" value="LPS-ASSEMBLY LIPOPROTEIN LPTE"/>
    <property type="match status" value="1"/>
</dbReference>
<evidence type="ECO:0000256" key="5">
    <source>
        <dbReference type="ARBA" id="ARBA00023288"/>
    </source>
</evidence>
<keyword evidence="5 6" id="KW-0449">Lipoprotein</keyword>
<evidence type="ECO:0000256" key="2">
    <source>
        <dbReference type="ARBA" id="ARBA00023136"/>
    </source>
</evidence>
<evidence type="ECO:0000256" key="6">
    <source>
        <dbReference type="HAMAP-Rule" id="MF_01186"/>
    </source>
</evidence>
<evidence type="ECO:0000256" key="4">
    <source>
        <dbReference type="ARBA" id="ARBA00023237"/>
    </source>
</evidence>
<keyword evidence="8" id="KW-1185">Reference proteome</keyword>
<evidence type="ECO:0000256" key="1">
    <source>
        <dbReference type="ARBA" id="ARBA00022729"/>
    </source>
</evidence>
<reference evidence="7 8" key="1">
    <citation type="submission" date="2023-09" db="EMBL/GenBank/DDBJ databases">
        <authorList>
            <person name="Rey-Velasco X."/>
        </authorList>
    </citation>
    <scope>NUCLEOTIDE SEQUENCE [LARGE SCALE GENOMIC DNA]</scope>
    <source>
        <strain evidence="7 8">W345</strain>
    </source>
</reference>
<proteinExistence type="inferred from homology"/>
<dbReference type="InterPro" id="IPR007485">
    <property type="entry name" value="LPS_assembly_LptE"/>
</dbReference>
<keyword evidence="3 6" id="KW-0564">Palmitate</keyword>
<comment type="function">
    <text evidence="6">Together with LptD, is involved in the assembly of lipopolysaccharide (LPS) at the surface of the outer membrane. Required for the proper assembly of LptD. Binds LPS and may serve as the LPS recognition site at the outer membrane.</text>
</comment>
<dbReference type="Proteomes" id="UP001254608">
    <property type="component" value="Unassembled WGS sequence"/>
</dbReference>
<gene>
    <name evidence="6 7" type="primary">lptE</name>
    <name evidence="7" type="ORF">RM530_16205</name>
</gene>
<dbReference type="Pfam" id="PF04390">
    <property type="entry name" value="LptE"/>
    <property type="match status" value="1"/>
</dbReference>
<protein>
    <recommendedName>
        <fullName evidence="6">LPS-assembly lipoprotein LptE</fullName>
    </recommendedName>
</protein>
<accession>A0ABU2WLY1</accession>
<comment type="subcellular location">
    <subcellularLocation>
        <location evidence="6">Cell outer membrane</location>
        <topology evidence="6">Lipid-anchor</topology>
    </subcellularLocation>
</comment>
<dbReference type="PROSITE" id="PS51257">
    <property type="entry name" value="PROKAR_LIPOPROTEIN"/>
    <property type="match status" value="1"/>
</dbReference>
<evidence type="ECO:0000256" key="3">
    <source>
        <dbReference type="ARBA" id="ARBA00023139"/>
    </source>
</evidence>
<dbReference type="Gene3D" id="3.30.160.150">
    <property type="entry name" value="Lipoprotein like domain"/>
    <property type="match status" value="1"/>
</dbReference>
<keyword evidence="4 6" id="KW-0998">Cell outer membrane</keyword>
<comment type="subunit">
    <text evidence="6">Component of the lipopolysaccharide transport and assembly complex. Interacts with LptD.</text>
</comment>
<dbReference type="PANTHER" id="PTHR38098">
    <property type="entry name" value="LPS-ASSEMBLY LIPOPROTEIN LPTE"/>
    <property type="match status" value="1"/>
</dbReference>
<dbReference type="RefSeq" id="WP_311366301.1">
    <property type="nucleotide sequence ID" value="NZ_JAVRIC010000028.1"/>
</dbReference>
<dbReference type="HAMAP" id="MF_01186">
    <property type="entry name" value="LPS_assembly_LptE"/>
    <property type="match status" value="1"/>
</dbReference>
<dbReference type="EMBL" id="JAVRIC010000028">
    <property type="protein sequence ID" value="MDT0498890.1"/>
    <property type="molecule type" value="Genomic_DNA"/>
</dbReference>
<evidence type="ECO:0000313" key="7">
    <source>
        <dbReference type="EMBL" id="MDT0498890.1"/>
    </source>
</evidence>
<comment type="similarity">
    <text evidence="6">Belongs to the LptE lipoprotein family.</text>
</comment>
<keyword evidence="1 6" id="KW-0732">Signal</keyword>
<evidence type="ECO:0000313" key="8">
    <source>
        <dbReference type="Proteomes" id="UP001254608"/>
    </source>
</evidence>
<comment type="caution">
    <text evidence="7">The sequence shown here is derived from an EMBL/GenBank/DDBJ whole genome shotgun (WGS) entry which is preliminary data.</text>
</comment>
<name>A0ABU2WLY1_9GAMM</name>
<sequence length="190" mass="20996">MKIDSWFCAVRATRLAVVVAVLLLAGCGFRLAGDRPLPLALQRVYIDTVEPYAVSEPPVEQALRSRLRRRGADIVAQPEAGVSTLRLTKLDEQRSVLSIGPDGKAVEFELTTTVDFVLVRDGKILVPSDRLNASRDYSFNAEQILAKEAEEIRLQRYLQDELADLLLLRLEASLSRLVPEPASANAGIEQ</sequence>
<organism evidence="7 8">
    <name type="scientific">Banduia mediterranea</name>
    <dbReference type="NCBI Taxonomy" id="3075609"/>
    <lineage>
        <taxon>Bacteria</taxon>
        <taxon>Pseudomonadati</taxon>
        <taxon>Pseudomonadota</taxon>
        <taxon>Gammaproteobacteria</taxon>
        <taxon>Nevskiales</taxon>
        <taxon>Algiphilaceae</taxon>
        <taxon>Banduia</taxon>
    </lineage>
</organism>